<accession>A0ABT4LAQ5</accession>
<evidence type="ECO:0000313" key="2">
    <source>
        <dbReference type="Proteomes" id="UP001144347"/>
    </source>
</evidence>
<evidence type="ECO:0000313" key="1">
    <source>
        <dbReference type="EMBL" id="MCZ4244990.1"/>
    </source>
</evidence>
<comment type="caution">
    <text evidence="1">The sequence shown here is derived from an EMBL/GenBank/DDBJ whole genome shotgun (WGS) entry which is preliminary data.</text>
</comment>
<proteinExistence type="predicted"/>
<dbReference type="EMBL" id="JAPWGM010000004">
    <property type="protein sequence ID" value="MCZ4244990.1"/>
    <property type="molecule type" value="Genomic_DNA"/>
</dbReference>
<organism evidence="1 2">
    <name type="scientific">Pedobacter punctiformis</name>
    <dbReference type="NCBI Taxonomy" id="3004097"/>
    <lineage>
        <taxon>Bacteria</taxon>
        <taxon>Pseudomonadati</taxon>
        <taxon>Bacteroidota</taxon>
        <taxon>Sphingobacteriia</taxon>
        <taxon>Sphingobacteriales</taxon>
        <taxon>Sphingobacteriaceae</taxon>
        <taxon>Pedobacter</taxon>
    </lineage>
</organism>
<protein>
    <submittedName>
        <fullName evidence="1">Uncharacterized protein</fullName>
    </submittedName>
</protein>
<dbReference type="Proteomes" id="UP001144347">
    <property type="component" value="Unassembled WGS sequence"/>
</dbReference>
<sequence length="299" mass="33783">MSSQDTTNVMDDLKLRFGTNSNEIDANTLITSILHFSNVIQEVNKELKTDRKIDVKIKAFEHGSFIVSIVLESNLLETIGKLFTKDNSDIAANIVSIVGAAYGTYKFLGGSPPTEIKENKEEINLKNINGDNIVISKVVFNVVNNPQVQNSVSKGLQVLENDSDVQSFEIFDKKNDKVVGLDDTDIHTLANMEISNRPDTRVISRECILNIISLSFDKSKNWEFYLDGNKITAKIKDTVFHEHIDKGESFAKGDTLYAELEVSQVYNYDYNAYANKSYRVIKIIKHTNRPKQTDIFNED</sequence>
<name>A0ABT4LAQ5_9SPHI</name>
<reference evidence="1" key="1">
    <citation type="submission" date="2022-12" db="EMBL/GenBank/DDBJ databases">
        <title>Genome sequence of HCMS5-2.</title>
        <authorList>
            <person name="Woo H."/>
        </authorList>
    </citation>
    <scope>NUCLEOTIDE SEQUENCE</scope>
    <source>
        <strain evidence="1">HCMS5-2</strain>
    </source>
</reference>
<dbReference type="RefSeq" id="WP_269428043.1">
    <property type="nucleotide sequence ID" value="NZ_JAPWGM010000004.1"/>
</dbReference>
<keyword evidence="2" id="KW-1185">Reference proteome</keyword>
<gene>
    <name evidence="1" type="ORF">O0955_13335</name>
</gene>